<gene>
    <name evidence="1" type="ORF">ACFS6H_01060</name>
</gene>
<dbReference type="InterPro" id="IPR031977">
    <property type="entry name" value="DUF4783"/>
</dbReference>
<organism evidence="1 2">
    <name type="scientific">Terrimonas rubra</name>
    <dbReference type="NCBI Taxonomy" id="1035890"/>
    <lineage>
        <taxon>Bacteria</taxon>
        <taxon>Pseudomonadati</taxon>
        <taxon>Bacteroidota</taxon>
        <taxon>Chitinophagia</taxon>
        <taxon>Chitinophagales</taxon>
        <taxon>Chitinophagaceae</taxon>
        <taxon>Terrimonas</taxon>
    </lineage>
</organism>
<dbReference type="RefSeq" id="WP_386094110.1">
    <property type="nucleotide sequence ID" value="NZ_JBHUOZ010000001.1"/>
</dbReference>
<dbReference type="EMBL" id="JBHUOZ010000001">
    <property type="protein sequence ID" value="MFD2918275.1"/>
    <property type="molecule type" value="Genomic_DNA"/>
</dbReference>
<evidence type="ECO:0000313" key="2">
    <source>
        <dbReference type="Proteomes" id="UP001597511"/>
    </source>
</evidence>
<protein>
    <submittedName>
        <fullName evidence="1">DUF4783 domain-containing protein</fullName>
    </submittedName>
</protein>
<accession>A0ABW6A0N8</accession>
<proteinExistence type="predicted"/>
<comment type="caution">
    <text evidence="1">The sequence shown here is derived from an EMBL/GenBank/DDBJ whole genome shotgun (WGS) entry which is preliminary data.</text>
</comment>
<name>A0ABW6A0N8_9BACT</name>
<dbReference type="Proteomes" id="UP001597511">
    <property type="component" value="Unassembled WGS sequence"/>
</dbReference>
<sequence length="130" mass="14591">MKTIYTPLLALFSFVMLTAFEQKSNIDSVISSLKTGNATELSKYSDENLLLTLPDKSDSYSKSQAQQILRDFFGTNGVKGFELKHKGNSPGGQYCIGTLQTKSGNYRTHVFMQTKSGKESLKEIRFQFIE</sequence>
<reference evidence="2" key="1">
    <citation type="journal article" date="2019" name="Int. J. Syst. Evol. Microbiol.">
        <title>The Global Catalogue of Microorganisms (GCM) 10K type strain sequencing project: providing services to taxonomists for standard genome sequencing and annotation.</title>
        <authorList>
            <consortium name="The Broad Institute Genomics Platform"/>
            <consortium name="The Broad Institute Genome Sequencing Center for Infectious Disease"/>
            <person name="Wu L."/>
            <person name="Ma J."/>
        </authorList>
    </citation>
    <scope>NUCLEOTIDE SEQUENCE [LARGE SCALE GENOMIC DNA]</scope>
    <source>
        <strain evidence="2">KCTC 23299</strain>
    </source>
</reference>
<dbReference type="Gene3D" id="3.10.450.50">
    <property type="match status" value="1"/>
</dbReference>
<keyword evidence="2" id="KW-1185">Reference proteome</keyword>
<dbReference type="Pfam" id="PF16022">
    <property type="entry name" value="DUF4783"/>
    <property type="match status" value="1"/>
</dbReference>
<evidence type="ECO:0000313" key="1">
    <source>
        <dbReference type="EMBL" id="MFD2918275.1"/>
    </source>
</evidence>